<proteinExistence type="predicted"/>
<dbReference type="Proteomes" id="UP001214576">
    <property type="component" value="Unassembled WGS sequence"/>
</dbReference>
<dbReference type="PANTHER" id="PTHR28682:SF2">
    <property type="entry name" value="PROTEIN INSYN2B"/>
    <property type="match status" value="1"/>
</dbReference>
<evidence type="ECO:0000313" key="3">
    <source>
        <dbReference type="Proteomes" id="UP001214576"/>
    </source>
</evidence>
<feature type="region of interest" description="Disordered" evidence="1">
    <location>
        <begin position="210"/>
        <end position="328"/>
    </location>
</feature>
<evidence type="ECO:0000256" key="1">
    <source>
        <dbReference type="SAM" id="MobiDB-lite"/>
    </source>
</evidence>
<dbReference type="InterPro" id="IPR029337">
    <property type="entry name" value="INSYN2"/>
</dbReference>
<feature type="compositionally biased region" description="Basic and acidic residues" evidence="1">
    <location>
        <begin position="232"/>
        <end position="243"/>
    </location>
</feature>
<organism evidence="2 3">
    <name type="scientific">Ovis ammon polii</name>
    <dbReference type="NCBI Taxonomy" id="230172"/>
    <lineage>
        <taxon>Eukaryota</taxon>
        <taxon>Metazoa</taxon>
        <taxon>Chordata</taxon>
        <taxon>Craniata</taxon>
        <taxon>Vertebrata</taxon>
        <taxon>Euteleostomi</taxon>
        <taxon>Mammalia</taxon>
        <taxon>Eutheria</taxon>
        <taxon>Laurasiatheria</taxon>
        <taxon>Artiodactyla</taxon>
        <taxon>Ruminantia</taxon>
        <taxon>Pecora</taxon>
        <taxon>Bovidae</taxon>
        <taxon>Caprinae</taxon>
        <taxon>Ovis</taxon>
    </lineage>
</organism>
<gene>
    <name evidence="2" type="ORF">MG293_013966</name>
</gene>
<comment type="caution">
    <text evidence="2">The sequence shown here is derived from an EMBL/GenBank/DDBJ whole genome shotgun (WGS) entry which is preliminary data.</text>
</comment>
<name>A0AAD4U0G4_OVIAM</name>
<dbReference type="PANTHER" id="PTHR28682">
    <property type="entry name" value="INHIBITORY SYNAPTIC FACTOR 2A-RELATED"/>
    <property type="match status" value="1"/>
</dbReference>
<feature type="region of interest" description="Disordered" evidence="1">
    <location>
        <begin position="17"/>
        <end position="50"/>
    </location>
</feature>
<reference evidence="2" key="1">
    <citation type="submission" date="2022-03" db="EMBL/GenBank/DDBJ databases">
        <title>Genomic analyses of argali, domestic sheep and their hybrids provide insights into chromosomal evolution, heterosis and genetic basis of agronomic traits.</title>
        <authorList>
            <person name="Li M."/>
        </authorList>
    </citation>
    <scope>NUCLEOTIDE SEQUENCE</scope>
    <source>
        <strain evidence="2">CAU-MHL-2022a</strain>
        <tissue evidence="2">Skin</tissue>
    </source>
</reference>
<feature type="region of interest" description="Disordered" evidence="1">
    <location>
        <begin position="537"/>
        <end position="602"/>
    </location>
</feature>
<feature type="compositionally biased region" description="Polar residues" evidence="1">
    <location>
        <begin position="258"/>
        <end position="269"/>
    </location>
</feature>
<keyword evidence="3" id="KW-1185">Reference proteome</keyword>
<accession>A0AAD4U0G4</accession>
<feature type="compositionally biased region" description="Basic and acidic residues" evidence="1">
    <location>
        <begin position="554"/>
        <end position="569"/>
    </location>
</feature>
<feature type="compositionally biased region" description="Low complexity" evidence="1">
    <location>
        <begin position="311"/>
        <end position="322"/>
    </location>
</feature>
<feature type="compositionally biased region" description="Polar residues" evidence="1">
    <location>
        <begin position="214"/>
        <end position="228"/>
    </location>
</feature>
<evidence type="ECO:0008006" key="4">
    <source>
        <dbReference type="Google" id="ProtNLM"/>
    </source>
</evidence>
<feature type="compositionally biased region" description="Basic and acidic residues" evidence="1">
    <location>
        <begin position="278"/>
        <end position="297"/>
    </location>
</feature>
<dbReference type="Pfam" id="PF15265">
    <property type="entry name" value="FAM196"/>
    <property type="match status" value="2"/>
</dbReference>
<sequence>MKVRPVLLKRNSLESVELVKQPHHRRSKSQQVRFKEDGTSKTPPGLAEVDVQTPEDPAVMGKTQASRHHHLPTYSLSFPRSQKAGGFRNIAIQTSPSLRKHFPVFKRKRLTASKSLVEMPTASQSAIQVNGNLSEQDIVSSELAYLRLAQHLEDGPRRVKVSHPFLPRMSKVQSNGPVSLCFEAGTWRALEKVTAAIQVPDDIYHSPTWAGRESTLSPDRSAEISNSIPLLADRRPGDGRRQLPPDSESIPSCLNAPSRANHTPGTGNPQPELLLPKDNSDDKDPGPLSSRSKERCAPSHARTHSSPPPGSQSQPAQPGGASDCSSLSNNYQDLQSLQTNSESGSAPVCQEQTAKNPIKSDIPELQNCPGSGHLPSSLLNQETKQQRVTGGINPIHLAQGELCDLQGRLQSVEESLHSNQEKIKVLLNVIQDLEKARALTEGRNFYRTGQDLNNCSTCQNTACIIYSPIYDPDCCTAHPTPPQQLPHAKQLQYVKNCDKHCIFSSKYVASSSKSVEYDFRQQEGRFHEVLQGLEEAELTEEASPPPKSPAEPPVPEKQDLRRKTKKDPQPLKNNLESGLLTARLSQVPRVTLSHLRSSGPPR</sequence>
<protein>
    <recommendedName>
        <fullName evidence="4">Protein FAM196B</fullName>
    </recommendedName>
</protein>
<dbReference type="EMBL" id="JAKZEL010000017">
    <property type="protein sequence ID" value="KAI4535639.1"/>
    <property type="molecule type" value="Genomic_DNA"/>
</dbReference>
<dbReference type="AlphaFoldDB" id="A0AAD4U0G4"/>
<evidence type="ECO:0000313" key="2">
    <source>
        <dbReference type="EMBL" id="KAI4535639.1"/>
    </source>
</evidence>
<feature type="compositionally biased region" description="Pro residues" evidence="1">
    <location>
        <begin position="543"/>
        <end position="553"/>
    </location>
</feature>